<proteinExistence type="predicted"/>
<evidence type="ECO:0008006" key="3">
    <source>
        <dbReference type="Google" id="ProtNLM"/>
    </source>
</evidence>
<dbReference type="EMBL" id="JBHSJB010000033">
    <property type="protein sequence ID" value="MFC5058605.1"/>
    <property type="molecule type" value="Genomic_DNA"/>
</dbReference>
<dbReference type="RefSeq" id="WP_344038862.1">
    <property type="nucleotide sequence ID" value="NZ_BAAAKE010000013.1"/>
</dbReference>
<name>A0ABV9Y7E1_9PSEU</name>
<accession>A0ABV9Y7E1</accession>
<protein>
    <recommendedName>
        <fullName evidence="3">Transcriptional regulator</fullName>
    </recommendedName>
</protein>
<gene>
    <name evidence="1" type="ORF">ACFPFM_33255</name>
</gene>
<organism evidence="1 2">
    <name type="scientific">Saccharothrix xinjiangensis</name>
    <dbReference type="NCBI Taxonomy" id="204798"/>
    <lineage>
        <taxon>Bacteria</taxon>
        <taxon>Bacillati</taxon>
        <taxon>Actinomycetota</taxon>
        <taxon>Actinomycetes</taxon>
        <taxon>Pseudonocardiales</taxon>
        <taxon>Pseudonocardiaceae</taxon>
        <taxon>Saccharothrix</taxon>
    </lineage>
</organism>
<evidence type="ECO:0000313" key="2">
    <source>
        <dbReference type="Proteomes" id="UP001595833"/>
    </source>
</evidence>
<comment type="caution">
    <text evidence="1">The sequence shown here is derived from an EMBL/GenBank/DDBJ whole genome shotgun (WGS) entry which is preliminary data.</text>
</comment>
<reference evidence="2" key="1">
    <citation type="journal article" date="2019" name="Int. J. Syst. Evol. Microbiol.">
        <title>The Global Catalogue of Microorganisms (GCM) 10K type strain sequencing project: providing services to taxonomists for standard genome sequencing and annotation.</title>
        <authorList>
            <consortium name="The Broad Institute Genomics Platform"/>
            <consortium name="The Broad Institute Genome Sequencing Center for Infectious Disease"/>
            <person name="Wu L."/>
            <person name="Ma J."/>
        </authorList>
    </citation>
    <scope>NUCLEOTIDE SEQUENCE [LARGE SCALE GENOMIC DNA]</scope>
    <source>
        <strain evidence="2">KCTC 12848</strain>
    </source>
</reference>
<evidence type="ECO:0000313" key="1">
    <source>
        <dbReference type="EMBL" id="MFC5058605.1"/>
    </source>
</evidence>
<sequence>MGARQLAKRGANERLRAVMHEAGCSNTGLARRVNVCGAEEGLNLRYDKTSVSRWLRGQQPRGRAPAIIAQALGRKLGRVVTVDEIGMAPEPGTAPTAGLRYEPVLEVALREVCALWRADANHTVAAAGEGLPTSVLVQPSRDWLITDPDPTVASPGPFAVRTADVTAARATAAAFADLDHCFGSGTIRPSVVHYLDDVVSGLLMGARDDATGRQLLGTAARLTELAGYMAVDTGQPGLAQRYYIQALRLSHAADDHGIGAYVLASGMSRGALLLDSPREAVQLARVAQQGARRRGARTAEAVCHAAEARGHALLGDADASDRAVEKAVEALAQVEPDEKPEWGAHVDRSYLAEEQARCLRDLDRPAPAARWALEALRACPAGRARRRALRLLLVASTQLRLGEVGPSCETAAQAAEIIGSLHSTQCSEGLVVFCGRLAASGHRDEALALL</sequence>
<keyword evidence="2" id="KW-1185">Reference proteome</keyword>
<dbReference type="Proteomes" id="UP001595833">
    <property type="component" value="Unassembled WGS sequence"/>
</dbReference>